<comment type="subcellular location">
    <subcellularLocation>
        <location evidence="1">Membrane</location>
        <topology evidence="1">Multi-pass membrane protein</topology>
    </subcellularLocation>
</comment>
<feature type="transmembrane region" description="Helical" evidence="7">
    <location>
        <begin position="176"/>
        <end position="201"/>
    </location>
</feature>
<dbReference type="PANTHER" id="PTHR33048">
    <property type="entry name" value="PTH11-LIKE INTEGRAL MEMBRANE PROTEIN (AFU_ORTHOLOGUE AFUA_5G11245)"/>
    <property type="match status" value="1"/>
</dbReference>
<evidence type="ECO:0000259" key="8">
    <source>
        <dbReference type="Pfam" id="PF20684"/>
    </source>
</evidence>
<sequence>MSLHDKYPAYGGRGSTDLRLGISLAVIATIFLAMRVYVRLRVNKFGTTALIWSLIAWLFTAITQVFGILSVLHGLGNHITIIMKVGELHNFLLFTWVTVFFFNLAIPTGKVAVAAFLIEMNGQGNPKIRKSLIAVAVLNIVLNIPQVLMVWFQCTPVTALWDPARQDQCNHEKSVYYTYFVGAIAALSDFYLAVIPIQMLVPLKIDRKLKWGLSFLMGCGIFAGVAAIVRTWAAKFILDVDSSYGVGTLFLWGEVEEWVVLITMSIPPVWPLFRPFTSRFIKSHASRTPGPSYHYNYKHPGYSSTAVASPMSPNFPPPMVTTTISISSAKDGGTTIVPSETGSRISDERTPHNILDKNEAAGAWVELGKIPDKYRRTHSPSSPA</sequence>
<name>A0A1V6TGF7_9EURO</name>
<evidence type="ECO:0000256" key="6">
    <source>
        <dbReference type="SAM" id="MobiDB-lite"/>
    </source>
</evidence>
<comment type="similarity">
    <text evidence="5">Belongs to the SAT4 family.</text>
</comment>
<feature type="transmembrane region" description="Helical" evidence="7">
    <location>
        <begin position="213"/>
        <end position="238"/>
    </location>
</feature>
<feature type="transmembrane region" description="Helical" evidence="7">
    <location>
        <begin position="50"/>
        <end position="73"/>
    </location>
</feature>
<evidence type="ECO:0000313" key="9">
    <source>
        <dbReference type="EMBL" id="OQE25351.1"/>
    </source>
</evidence>
<organism evidence="9 10">
    <name type="scientific">Penicillium steckii</name>
    <dbReference type="NCBI Taxonomy" id="303698"/>
    <lineage>
        <taxon>Eukaryota</taxon>
        <taxon>Fungi</taxon>
        <taxon>Dikarya</taxon>
        <taxon>Ascomycota</taxon>
        <taxon>Pezizomycotina</taxon>
        <taxon>Eurotiomycetes</taxon>
        <taxon>Eurotiomycetidae</taxon>
        <taxon>Eurotiales</taxon>
        <taxon>Aspergillaceae</taxon>
        <taxon>Penicillium</taxon>
    </lineage>
</organism>
<feature type="transmembrane region" description="Helical" evidence="7">
    <location>
        <begin position="132"/>
        <end position="152"/>
    </location>
</feature>
<comment type="caution">
    <text evidence="9">The sequence shown here is derived from an EMBL/GenBank/DDBJ whole genome shotgun (WGS) entry which is preliminary data.</text>
</comment>
<protein>
    <recommendedName>
        <fullName evidence="8">Rhodopsin domain-containing protein</fullName>
    </recommendedName>
</protein>
<dbReference type="PANTHER" id="PTHR33048:SF165">
    <property type="entry name" value="INTEGRAL MEMBRANE PROTEIN"/>
    <property type="match status" value="1"/>
</dbReference>
<keyword evidence="4 7" id="KW-0472">Membrane</keyword>
<dbReference type="InterPro" id="IPR049326">
    <property type="entry name" value="Rhodopsin_dom_fungi"/>
</dbReference>
<keyword evidence="2 7" id="KW-0812">Transmembrane</keyword>
<proteinExistence type="inferred from homology"/>
<feature type="domain" description="Rhodopsin" evidence="8">
    <location>
        <begin position="34"/>
        <end position="274"/>
    </location>
</feature>
<dbReference type="AlphaFoldDB" id="A0A1V6TGF7"/>
<accession>A0A1V6TGF7</accession>
<feature type="transmembrane region" description="Helical" evidence="7">
    <location>
        <begin position="20"/>
        <end position="38"/>
    </location>
</feature>
<dbReference type="GO" id="GO:0016020">
    <property type="term" value="C:membrane"/>
    <property type="evidence" value="ECO:0007669"/>
    <property type="project" value="UniProtKB-SubCell"/>
</dbReference>
<dbReference type="OrthoDB" id="3923077at2759"/>
<dbReference type="STRING" id="303698.A0A1V6TGF7"/>
<dbReference type="Pfam" id="PF20684">
    <property type="entry name" value="Fung_rhodopsin"/>
    <property type="match status" value="1"/>
</dbReference>
<dbReference type="Proteomes" id="UP000191285">
    <property type="component" value="Unassembled WGS sequence"/>
</dbReference>
<keyword evidence="3 7" id="KW-1133">Transmembrane helix</keyword>
<evidence type="ECO:0000256" key="2">
    <source>
        <dbReference type="ARBA" id="ARBA00022692"/>
    </source>
</evidence>
<evidence type="ECO:0000313" key="10">
    <source>
        <dbReference type="Proteomes" id="UP000191285"/>
    </source>
</evidence>
<evidence type="ECO:0000256" key="7">
    <source>
        <dbReference type="SAM" id="Phobius"/>
    </source>
</evidence>
<evidence type="ECO:0000256" key="4">
    <source>
        <dbReference type="ARBA" id="ARBA00023136"/>
    </source>
</evidence>
<keyword evidence="10" id="KW-1185">Reference proteome</keyword>
<reference evidence="10" key="1">
    <citation type="journal article" date="2017" name="Nat. Microbiol.">
        <title>Global analysis of biosynthetic gene clusters reveals vast potential of secondary metabolite production in Penicillium species.</title>
        <authorList>
            <person name="Nielsen J.C."/>
            <person name="Grijseels S."/>
            <person name="Prigent S."/>
            <person name="Ji B."/>
            <person name="Dainat J."/>
            <person name="Nielsen K.F."/>
            <person name="Frisvad J.C."/>
            <person name="Workman M."/>
            <person name="Nielsen J."/>
        </authorList>
    </citation>
    <scope>NUCLEOTIDE SEQUENCE [LARGE SCALE GENOMIC DNA]</scope>
    <source>
        <strain evidence="10">IBT 24891</strain>
    </source>
</reference>
<feature type="transmembrane region" description="Helical" evidence="7">
    <location>
        <begin position="93"/>
        <end position="120"/>
    </location>
</feature>
<feature type="region of interest" description="Disordered" evidence="6">
    <location>
        <begin position="330"/>
        <end position="349"/>
    </location>
</feature>
<dbReference type="EMBL" id="MLKD01000006">
    <property type="protein sequence ID" value="OQE25351.1"/>
    <property type="molecule type" value="Genomic_DNA"/>
</dbReference>
<evidence type="ECO:0000256" key="3">
    <source>
        <dbReference type="ARBA" id="ARBA00022989"/>
    </source>
</evidence>
<evidence type="ECO:0000256" key="1">
    <source>
        <dbReference type="ARBA" id="ARBA00004141"/>
    </source>
</evidence>
<evidence type="ECO:0000256" key="5">
    <source>
        <dbReference type="ARBA" id="ARBA00038359"/>
    </source>
</evidence>
<dbReference type="InterPro" id="IPR052337">
    <property type="entry name" value="SAT4-like"/>
</dbReference>
<gene>
    <name evidence="9" type="ORF">PENSTE_c006G03345</name>
</gene>